<evidence type="ECO:0000313" key="2">
    <source>
        <dbReference type="EMBL" id="MBL1221561.1"/>
    </source>
</evidence>
<name>A0ABS1QGX3_9FLAO</name>
<dbReference type="PANTHER" id="PTHR42850:SF4">
    <property type="entry name" value="ZINC-DEPENDENT ENDOPOLYPHOSPHATASE"/>
    <property type="match status" value="1"/>
</dbReference>
<dbReference type="EMBL" id="JAELVM010000002">
    <property type="protein sequence ID" value="MBL1221561.1"/>
    <property type="molecule type" value="Genomic_DNA"/>
</dbReference>
<sequence length="251" mass="28624">MGRTLVIGDIHGGLKALKQVFERAGIAAADQFIFLGDYVDGWSESAQVIQFLTELSGKHECIFIKGNHDAWCEDWLSSGDGPDVWLFNGGKSTVDSYNDYSLEDLDLHLEFFQRMKNYHVDDENRLFIHAGYSSMHGPEKEVYSSNYRWDRTLWETAVAMDTKLEKNSELYPKRLLLYKEIFIGHTPTLDIGIKHPANKANIWNMDTGAAFTGALSMMDIETKEFWQSDPLPSLYPDEKGRNKDILGNKTL</sequence>
<gene>
    <name evidence="2" type="ORF">JET18_11985</name>
</gene>
<dbReference type="SUPFAM" id="SSF56300">
    <property type="entry name" value="Metallo-dependent phosphatases"/>
    <property type="match status" value="1"/>
</dbReference>
<evidence type="ECO:0000313" key="3">
    <source>
        <dbReference type="Proteomes" id="UP000661696"/>
    </source>
</evidence>
<evidence type="ECO:0000259" key="1">
    <source>
        <dbReference type="Pfam" id="PF00149"/>
    </source>
</evidence>
<dbReference type="Pfam" id="PF00149">
    <property type="entry name" value="Metallophos"/>
    <property type="match status" value="1"/>
</dbReference>
<proteinExistence type="predicted"/>
<comment type="caution">
    <text evidence="2">The sequence shown here is derived from an EMBL/GenBank/DDBJ whole genome shotgun (WGS) entry which is preliminary data.</text>
</comment>
<dbReference type="InterPro" id="IPR029052">
    <property type="entry name" value="Metallo-depent_PP-like"/>
</dbReference>
<organism evidence="2 3">
    <name type="scientific">Chryseobacterium endalhagicum</name>
    <dbReference type="NCBI Taxonomy" id="2797638"/>
    <lineage>
        <taxon>Bacteria</taxon>
        <taxon>Pseudomonadati</taxon>
        <taxon>Bacteroidota</taxon>
        <taxon>Flavobacteriia</taxon>
        <taxon>Flavobacteriales</taxon>
        <taxon>Weeksellaceae</taxon>
        <taxon>Chryseobacterium group</taxon>
        <taxon>Chryseobacterium</taxon>
    </lineage>
</organism>
<protein>
    <submittedName>
        <fullName evidence="2">Serine/threonine protein phosphatase</fullName>
    </submittedName>
</protein>
<dbReference type="InterPro" id="IPR050126">
    <property type="entry name" value="Ap4A_hydrolase"/>
</dbReference>
<accession>A0ABS1QGX3</accession>
<dbReference type="PANTHER" id="PTHR42850">
    <property type="entry name" value="METALLOPHOSPHOESTERASE"/>
    <property type="match status" value="1"/>
</dbReference>
<dbReference type="InterPro" id="IPR004843">
    <property type="entry name" value="Calcineurin-like_PHP"/>
</dbReference>
<feature type="domain" description="Calcineurin-like phosphoesterase" evidence="1">
    <location>
        <begin position="3"/>
        <end position="198"/>
    </location>
</feature>
<dbReference type="InterPro" id="IPR006186">
    <property type="entry name" value="Ser/Thr-sp_prot-phosphatase"/>
</dbReference>
<dbReference type="PRINTS" id="PR00114">
    <property type="entry name" value="STPHPHTASE"/>
</dbReference>
<keyword evidence="3" id="KW-1185">Reference proteome</keyword>
<dbReference type="Proteomes" id="UP000661696">
    <property type="component" value="Unassembled WGS sequence"/>
</dbReference>
<dbReference type="RefSeq" id="WP_202091327.1">
    <property type="nucleotide sequence ID" value="NZ_JAELVM010000002.1"/>
</dbReference>
<reference evidence="2 3" key="1">
    <citation type="submission" date="2020-12" db="EMBL/GenBank/DDBJ databases">
        <title>Chryseobacterium endoalhailicus sp. nov., isolated from seed of leguminous plant.</title>
        <authorList>
            <person name="Zhang X."/>
        </authorList>
    </citation>
    <scope>NUCLEOTIDE SEQUENCE [LARGE SCALE GENOMIC DNA]</scope>
    <source>
        <strain evidence="2 3">L7</strain>
    </source>
</reference>
<dbReference type="Gene3D" id="3.60.21.10">
    <property type="match status" value="1"/>
</dbReference>